<comment type="caution">
    <text evidence="1">The sequence shown here is derived from an EMBL/GenBank/DDBJ whole genome shotgun (WGS) entry which is preliminary data.</text>
</comment>
<dbReference type="EMBL" id="BPLQ01011052">
    <property type="protein sequence ID" value="GIY55122.1"/>
    <property type="molecule type" value="Genomic_DNA"/>
</dbReference>
<evidence type="ECO:0000313" key="2">
    <source>
        <dbReference type="Proteomes" id="UP001054837"/>
    </source>
</evidence>
<proteinExistence type="predicted"/>
<keyword evidence="2" id="KW-1185">Reference proteome</keyword>
<evidence type="ECO:0000313" key="1">
    <source>
        <dbReference type="EMBL" id="GIY55122.1"/>
    </source>
</evidence>
<gene>
    <name evidence="1" type="ORF">CDAR_546691</name>
</gene>
<accession>A0AAV4UB95</accession>
<name>A0AAV4UB95_9ARAC</name>
<protein>
    <submittedName>
        <fullName evidence="1">Uncharacterized protein</fullName>
    </submittedName>
</protein>
<sequence length="190" mass="22211">MLYSDPITEKLTTILSKKKFPFQTQRLEVTLKKNNIVRALMSEVRNDFCRTNWNCVQPIKVRIRSPKTDRGTLFQNWFNKVSKYQSWASAHQSCPEIYFRIFSLFLHLASRAWICLLVSSKSQDLSMLFVRQSLAIHNNDRLLITKVSISGIKFNKIPHIFKCGVNVSLNSLDIRARGQHRQQISQFYIS</sequence>
<dbReference type="Proteomes" id="UP001054837">
    <property type="component" value="Unassembled WGS sequence"/>
</dbReference>
<organism evidence="1 2">
    <name type="scientific">Caerostris darwini</name>
    <dbReference type="NCBI Taxonomy" id="1538125"/>
    <lineage>
        <taxon>Eukaryota</taxon>
        <taxon>Metazoa</taxon>
        <taxon>Ecdysozoa</taxon>
        <taxon>Arthropoda</taxon>
        <taxon>Chelicerata</taxon>
        <taxon>Arachnida</taxon>
        <taxon>Araneae</taxon>
        <taxon>Araneomorphae</taxon>
        <taxon>Entelegynae</taxon>
        <taxon>Araneoidea</taxon>
        <taxon>Araneidae</taxon>
        <taxon>Caerostris</taxon>
    </lineage>
</organism>
<dbReference type="AlphaFoldDB" id="A0AAV4UB95"/>
<reference evidence="1 2" key="1">
    <citation type="submission" date="2021-06" db="EMBL/GenBank/DDBJ databases">
        <title>Caerostris darwini draft genome.</title>
        <authorList>
            <person name="Kono N."/>
            <person name="Arakawa K."/>
        </authorList>
    </citation>
    <scope>NUCLEOTIDE SEQUENCE [LARGE SCALE GENOMIC DNA]</scope>
</reference>